<keyword evidence="1" id="KW-1133">Transmembrane helix</keyword>
<organism evidence="2 3">
    <name type="scientific">Candidatus Collierbacteria bacterium GW2011_GWF1_44_12</name>
    <dbReference type="NCBI Taxonomy" id="1618402"/>
    <lineage>
        <taxon>Bacteria</taxon>
        <taxon>Candidatus Collieribacteriota</taxon>
    </lineage>
</organism>
<name>A0A0G1GPQ4_9BACT</name>
<proteinExistence type="predicted"/>
<gene>
    <name evidence="2" type="ORF">UW26_C0040G0011</name>
</gene>
<evidence type="ECO:0000313" key="2">
    <source>
        <dbReference type="EMBL" id="KKT36986.1"/>
    </source>
</evidence>
<reference evidence="2 3" key="1">
    <citation type="journal article" date="2015" name="Nature">
        <title>rRNA introns, odd ribosomes, and small enigmatic genomes across a large radiation of phyla.</title>
        <authorList>
            <person name="Brown C.T."/>
            <person name="Hug L.A."/>
            <person name="Thomas B.C."/>
            <person name="Sharon I."/>
            <person name="Castelle C.J."/>
            <person name="Singh A."/>
            <person name="Wilkins M.J."/>
            <person name="Williams K.H."/>
            <person name="Banfield J.F."/>
        </authorList>
    </citation>
    <scope>NUCLEOTIDE SEQUENCE [LARGE SCALE GENOMIC DNA]</scope>
</reference>
<accession>A0A0G1GPQ4</accession>
<evidence type="ECO:0000313" key="3">
    <source>
        <dbReference type="Proteomes" id="UP000034097"/>
    </source>
</evidence>
<dbReference type="AlphaFoldDB" id="A0A0G1GPQ4"/>
<evidence type="ECO:0000256" key="1">
    <source>
        <dbReference type="SAM" id="Phobius"/>
    </source>
</evidence>
<protein>
    <submittedName>
        <fullName evidence="2">Uncharacterized protein</fullName>
    </submittedName>
</protein>
<keyword evidence="1" id="KW-0812">Transmembrane</keyword>
<feature type="transmembrane region" description="Helical" evidence="1">
    <location>
        <begin position="25"/>
        <end position="43"/>
    </location>
</feature>
<feature type="transmembrane region" description="Helical" evidence="1">
    <location>
        <begin position="81"/>
        <end position="105"/>
    </location>
</feature>
<sequence length="113" mass="12801">MRNILRLLTWPVIVGYRSLEDVGDFIPFGVGLFLTFIIVGGAISQSVVFSSYFLLIALLAYLICAPLFYRTGKSENSWEFPYSMICNAAAGIIWMILLSALFFYWPVLITLIF</sequence>
<dbReference type="EMBL" id="LCHQ01000040">
    <property type="protein sequence ID" value="KKT36986.1"/>
    <property type="molecule type" value="Genomic_DNA"/>
</dbReference>
<comment type="caution">
    <text evidence="2">The sequence shown here is derived from an EMBL/GenBank/DDBJ whole genome shotgun (WGS) entry which is preliminary data.</text>
</comment>
<feature type="transmembrane region" description="Helical" evidence="1">
    <location>
        <begin position="49"/>
        <end position="69"/>
    </location>
</feature>
<dbReference type="Proteomes" id="UP000034097">
    <property type="component" value="Unassembled WGS sequence"/>
</dbReference>
<keyword evidence="1" id="KW-0472">Membrane</keyword>